<sequence length="304" mass="34937">MLTLKEMQVRHNYLNNKDILKEIHKSKTTYCCFPNPEDHAYDMILLDVSKINKKNILQARRDRAERLTKLAHETAVAADGVKRKLDEFEVKLKDVKETDVVFRVMTWEHIPVDDVKSRKAAAKILEEEGAPHSEYDDDADIDISGSTKYVKCNFPPFVHYKVDEEGTPVLVGKSHWKGTLKKGEFSKEHGKMTPKLAHMFIKLCERYATRSNWRGYTYNDEMRSQALLQLSQIGLQFDEAKSQNPFAYYTAAITNSFTRVLNIEKRNQNLRDDILEMNNLTPSYTRQGMKISATSGGSDGGYDD</sequence>
<accession>A0A6J5LB83</accession>
<proteinExistence type="predicted"/>
<gene>
    <name evidence="1" type="ORF">UFOVP112_127</name>
</gene>
<dbReference type="EMBL" id="LR796233">
    <property type="protein sequence ID" value="CAB4129019.1"/>
    <property type="molecule type" value="Genomic_DNA"/>
</dbReference>
<reference evidence="1" key="1">
    <citation type="submission" date="2020-04" db="EMBL/GenBank/DDBJ databases">
        <authorList>
            <person name="Chiriac C."/>
            <person name="Salcher M."/>
            <person name="Ghai R."/>
            <person name="Kavagutti S V."/>
        </authorList>
    </citation>
    <scope>NUCLEOTIDE SEQUENCE</scope>
</reference>
<name>A0A6J5LB83_9CAUD</name>
<protein>
    <submittedName>
        <fullName evidence="1">Uncharacterized protein</fullName>
    </submittedName>
</protein>
<organism evidence="1">
    <name type="scientific">uncultured Caudovirales phage</name>
    <dbReference type="NCBI Taxonomy" id="2100421"/>
    <lineage>
        <taxon>Viruses</taxon>
        <taxon>Duplodnaviria</taxon>
        <taxon>Heunggongvirae</taxon>
        <taxon>Uroviricota</taxon>
        <taxon>Caudoviricetes</taxon>
        <taxon>Peduoviridae</taxon>
        <taxon>Maltschvirus</taxon>
        <taxon>Maltschvirus maltsch</taxon>
    </lineage>
</organism>
<evidence type="ECO:0000313" key="1">
    <source>
        <dbReference type="EMBL" id="CAB4129019.1"/>
    </source>
</evidence>